<keyword evidence="6" id="KW-0472">Membrane</keyword>
<keyword evidence="9" id="KW-1185">Reference proteome</keyword>
<dbReference type="CDD" id="cd06782">
    <property type="entry name" value="cpPDZ_CPP-like"/>
    <property type="match status" value="1"/>
</dbReference>
<dbReference type="RefSeq" id="WP_091521036.1">
    <property type="nucleotide sequence ID" value="NZ_FOVI01000006.1"/>
</dbReference>
<accession>A0A1I4ZPV2</accession>
<evidence type="ECO:0000313" key="8">
    <source>
        <dbReference type="EMBL" id="SFN52063.1"/>
    </source>
</evidence>
<evidence type="ECO:0000256" key="5">
    <source>
        <dbReference type="RuleBase" id="RU004404"/>
    </source>
</evidence>
<dbReference type="InterPro" id="IPR004447">
    <property type="entry name" value="Peptidase_S41A"/>
</dbReference>
<dbReference type="Gene3D" id="3.30.750.44">
    <property type="match status" value="1"/>
</dbReference>
<dbReference type="Proteomes" id="UP000199036">
    <property type="component" value="Unassembled WGS sequence"/>
</dbReference>
<dbReference type="CDD" id="cd07560">
    <property type="entry name" value="Peptidase_S41_CPP"/>
    <property type="match status" value="1"/>
</dbReference>
<dbReference type="OrthoDB" id="9812068at2"/>
<organism evidence="8 9">
    <name type="scientific">Paenimyroides ummariense</name>
    <dbReference type="NCBI Taxonomy" id="913024"/>
    <lineage>
        <taxon>Bacteria</taxon>
        <taxon>Pseudomonadati</taxon>
        <taxon>Bacteroidota</taxon>
        <taxon>Flavobacteriia</taxon>
        <taxon>Flavobacteriales</taxon>
        <taxon>Flavobacteriaceae</taxon>
        <taxon>Paenimyroides</taxon>
    </lineage>
</organism>
<dbReference type="InterPro" id="IPR005151">
    <property type="entry name" value="Tail-specific_protease"/>
</dbReference>
<dbReference type="PROSITE" id="PS50106">
    <property type="entry name" value="PDZ"/>
    <property type="match status" value="1"/>
</dbReference>
<dbReference type="PANTHER" id="PTHR32060:SF30">
    <property type="entry name" value="CARBOXY-TERMINAL PROCESSING PROTEASE CTPA"/>
    <property type="match status" value="1"/>
</dbReference>
<dbReference type="STRING" id="913024.SAMN05421741_106152"/>
<sequence length="524" mass="58581">MNKKNYLWPLITMGSLAAGIVLGGFFTKNGAPFSVKDDKGRVKLNKLIDLIEQEYVDNVNTDSIIDMTVNNILAQLDPHSIYISKSEFDEVQNVMKGSFVGIGINYHIMNDTLAVVKPLPGGPSDKAGLKAGDRILYAEKVQLFNQGLSNDSIINLLKGNAGSKALLKVYRKSTNKFFDVEITRGEVPLKSVDVAIKVNDHTGYIKINRFAETTYTEFKAGLESLLKQGIDELVLDLRENGGGYMEPAIQIADDFLKGNEVIVKTVNKKGNVKITKASNKGLFTDKKLYVLINENSASASEIIAGAVQDNDRGTIVGRRSYGKGLVQREMYLGDGSAVRLTTARYYTPSGRSIQKPYNDGLDEYNSDLSNRFKSGELYSKDSIHLADSLKFKTTAGRTVYGGGGIVPDVFIPLKNKHGEDAIQLLMKTSLVSYYVFEEIESERAYLQRLTPKQLADKIYKDPKYFNELKAHLKASGLTFNLDRHKPNIMFYLVAEYMHQLYDDNAYYNWILQQDPMIQKISTLK</sequence>
<name>A0A1I4ZPV2_9FLAO</name>
<dbReference type="AlphaFoldDB" id="A0A1I4ZPV2"/>
<dbReference type="Pfam" id="PF03572">
    <property type="entry name" value="Peptidase_S41"/>
    <property type="match status" value="1"/>
</dbReference>
<proteinExistence type="inferred from homology"/>
<dbReference type="Gene3D" id="3.90.226.10">
    <property type="entry name" value="2-enoyl-CoA Hydratase, Chain A, domain 1"/>
    <property type="match status" value="1"/>
</dbReference>
<gene>
    <name evidence="8" type="ORF">SAMN05421741_106152</name>
</gene>
<evidence type="ECO:0000256" key="1">
    <source>
        <dbReference type="ARBA" id="ARBA00009179"/>
    </source>
</evidence>
<keyword evidence="3 5" id="KW-0378">Hydrolase</keyword>
<dbReference type="GO" id="GO:0006508">
    <property type="term" value="P:proteolysis"/>
    <property type="evidence" value="ECO:0007669"/>
    <property type="project" value="UniProtKB-KW"/>
</dbReference>
<dbReference type="SMART" id="SM00245">
    <property type="entry name" value="TSPc"/>
    <property type="match status" value="1"/>
</dbReference>
<dbReference type="Gene3D" id="2.30.42.10">
    <property type="match status" value="1"/>
</dbReference>
<dbReference type="EMBL" id="FOVI01000006">
    <property type="protein sequence ID" value="SFN52063.1"/>
    <property type="molecule type" value="Genomic_DNA"/>
</dbReference>
<dbReference type="PANTHER" id="PTHR32060">
    <property type="entry name" value="TAIL-SPECIFIC PROTEASE"/>
    <property type="match status" value="1"/>
</dbReference>
<dbReference type="SMART" id="SM00228">
    <property type="entry name" value="PDZ"/>
    <property type="match status" value="1"/>
</dbReference>
<comment type="similarity">
    <text evidence="1 5">Belongs to the peptidase S41A family.</text>
</comment>
<keyword evidence="2 5" id="KW-0645">Protease</keyword>
<evidence type="ECO:0000256" key="6">
    <source>
        <dbReference type="SAM" id="Phobius"/>
    </source>
</evidence>
<dbReference type="SUPFAM" id="SSF50156">
    <property type="entry name" value="PDZ domain-like"/>
    <property type="match status" value="1"/>
</dbReference>
<protein>
    <submittedName>
        <fullName evidence="8">Carboxyl-terminal processing protease</fullName>
    </submittedName>
</protein>
<evidence type="ECO:0000256" key="4">
    <source>
        <dbReference type="ARBA" id="ARBA00022825"/>
    </source>
</evidence>
<keyword evidence="6" id="KW-1133">Transmembrane helix</keyword>
<dbReference type="Pfam" id="PF13180">
    <property type="entry name" value="PDZ_2"/>
    <property type="match status" value="1"/>
</dbReference>
<feature type="transmembrane region" description="Helical" evidence="6">
    <location>
        <begin position="6"/>
        <end position="26"/>
    </location>
</feature>
<evidence type="ECO:0000259" key="7">
    <source>
        <dbReference type="PROSITE" id="PS50106"/>
    </source>
</evidence>
<feature type="domain" description="PDZ" evidence="7">
    <location>
        <begin position="80"/>
        <end position="172"/>
    </location>
</feature>
<dbReference type="GO" id="GO:0007165">
    <property type="term" value="P:signal transduction"/>
    <property type="evidence" value="ECO:0007669"/>
    <property type="project" value="TreeGrafter"/>
</dbReference>
<evidence type="ECO:0000313" key="9">
    <source>
        <dbReference type="Proteomes" id="UP000199036"/>
    </source>
</evidence>
<dbReference type="GO" id="GO:0030288">
    <property type="term" value="C:outer membrane-bounded periplasmic space"/>
    <property type="evidence" value="ECO:0007669"/>
    <property type="project" value="TreeGrafter"/>
</dbReference>
<reference evidence="9" key="1">
    <citation type="submission" date="2016-10" db="EMBL/GenBank/DDBJ databases">
        <authorList>
            <person name="Varghese N."/>
            <person name="Submissions S."/>
        </authorList>
    </citation>
    <scope>NUCLEOTIDE SEQUENCE [LARGE SCALE GENOMIC DNA]</scope>
    <source>
        <strain evidence="9">DS-12</strain>
    </source>
</reference>
<dbReference type="SUPFAM" id="SSF52096">
    <property type="entry name" value="ClpP/crotonase"/>
    <property type="match status" value="1"/>
</dbReference>
<evidence type="ECO:0000256" key="3">
    <source>
        <dbReference type="ARBA" id="ARBA00022801"/>
    </source>
</evidence>
<dbReference type="NCBIfam" id="TIGR00225">
    <property type="entry name" value="prc"/>
    <property type="match status" value="1"/>
</dbReference>
<keyword evidence="4 5" id="KW-0720">Serine protease</keyword>
<dbReference type="InterPro" id="IPR036034">
    <property type="entry name" value="PDZ_sf"/>
</dbReference>
<dbReference type="GO" id="GO:0008236">
    <property type="term" value="F:serine-type peptidase activity"/>
    <property type="evidence" value="ECO:0007669"/>
    <property type="project" value="UniProtKB-KW"/>
</dbReference>
<keyword evidence="6" id="KW-0812">Transmembrane</keyword>
<dbReference type="InterPro" id="IPR029045">
    <property type="entry name" value="ClpP/crotonase-like_dom_sf"/>
</dbReference>
<evidence type="ECO:0000256" key="2">
    <source>
        <dbReference type="ARBA" id="ARBA00022670"/>
    </source>
</evidence>
<dbReference type="InterPro" id="IPR001478">
    <property type="entry name" value="PDZ"/>
</dbReference>
<dbReference type="GO" id="GO:0004175">
    <property type="term" value="F:endopeptidase activity"/>
    <property type="evidence" value="ECO:0007669"/>
    <property type="project" value="TreeGrafter"/>
</dbReference>